<evidence type="ECO:0000256" key="1">
    <source>
        <dbReference type="SAM" id="MobiDB-lite"/>
    </source>
</evidence>
<reference evidence="2 3" key="1">
    <citation type="journal article" date="2024" name="Ann. Entomol. Soc. Am.">
        <title>Genomic analyses of the southern and eastern yellowjacket wasps (Hymenoptera: Vespidae) reveal evolutionary signatures of social life.</title>
        <authorList>
            <person name="Catto M.A."/>
            <person name="Caine P.B."/>
            <person name="Orr S.E."/>
            <person name="Hunt B.G."/>
            <person name="Goodisman M.A.D."/>
        </authorList>
    </citation>
    <scope>NUCLEOTIDE SEQUENCE [LARGE SCALE GENOMIC DNA]</scope>
    <source>
        <strain evidence="2">232</strain>
        <tissue evidence="2">Head and thorax</tissue>
    </source>
</reference>
<feature type="compositionally biased region" description="Acidic residues" evidence="1">
    <location>
        <begin position="69"/>
        <end position="92"/>
    </location>
</feature>
<organism evidence="2 3">
    <name type="scientific">Vespula maculifrons</name>
    <name type="common">Eastern yellow jacket</name>
    <name type="synonym">Wasp</name>
    <dbReference type="NCBI Taxonomy" id="7453"/>
    <lineage>
        <taxon>Eukaryota</taxon>
        <taxon>Metazoa</taxon>
        <taxon>Ecdysozoa</taxon>
        <taxon>Arthropoda</taxon>
        <taxon>Hexapoda</taxon>
        <taxon>Insecta</taxon>
        <taxon>Pterygota</taxon>
        <taxon>Neoptera</taxon>
        <taxon>Endopterygota</taxon>
        <taxon>Hymenoptera</taxon>
        <taxon>Apocrita</taxon>
        <taxon>Aculeata</taxon>
        <taxon>Vespoidea</taxon>
        <taxon>Vespidae</taxon>
        <taxon>Vespinae</taxon>
        <taxon>Vespula</taxon>
    </lineage>
</organism>
<proteinExistence type="predicted"/>
<evidence type="ECO:0000313" key="2">
    <source>
        <dbReference type="EMBL" id="KAL2745846.1"/>
    </source>
</evidence>
<dbReference type="Proteomes" id="UP001607303">
    <property type="component" value="Unassembled WGS sequence"/>
</dbReference>
<gene>
    <name evidence="2" type="ORF">V1477_006000</name>
</gene>
<evidence type="ECO:0000313" key="3">
    <source>
        <dbReference type="Proteomes" id="UP001607303"/>
    </source>
</evidence>
<dbReference type="EMBL" id="JAYRBN010000040">
    <property type="protein sequence ID" value="KAL2745846.1"/>
    <property type="molecule type" value="Genomic_DNA"/>
</dbReference>
<protein>
    <submittedName>
        <fullName evidence="2">Uncharacterized protein</fullName>
    </submittedName>
</protein>
<comment type="caution">
    <text evidence="2">The sequence shown here is derived from an EMBL/GenBank/DDBJ whole genome shotgun (WGS) entry which is preliminary data.</text>
</comment>
<sequence>MRRSGTPCIKRTRVKPYIRDTRIRSDNEDVVVKSNSPGVLCPVETQSEGCSSGWVALGDHLANCGAVREEEEEEEEEEGEEEEEEEEEEDEDRRDGVRALAQRDGCIMWRWLSMAFN</sequence>
<name>A0ABD2CLH1_VESMC</name>
<dbReference type="AlphaFoldDB" id="A0ABD2CLH1"/>
<keyword evidence="3" id="KW-1185">Reference proteome</keyword>
<feature type="region of interest" description="Disordered" evidence="1">
    <location>
        <begin position="66"/>
        <end position="97"/>
    </location>
</feature>
<accession>A0ABD2CLH1</accession>